<evidence type="ECO:0000313" key="3">
    <source>
        <dbReference type="Proteomes" id="UP000009168"/>
    </source>
</evidence>
<dbReference type="InterPro" id="IPR000326">
    <property type="entry name" value="PAP2/HPO"/>
</dbReference>
<dbReference type="KEGG" id="tet:TTHERM_00727780"/>
<dbReference type="InterPro" id="IPR036938">
    <property type="entry name" value="PAP2/HPO_sf"/>
</dbReference>
<name>I7LWN5_TETTS</name>
<dbReference type="CDD" id="cd01610">
    <property type="entry name" value="PAP2_like"/>
    <property type="match status" value="1"/>
</dbReference>
<dbReference type="Pfam" id="PF01569">
    <property type="entry name" value="PAP2"/>
    <property type="match status" value="1"/>
</dbReference>
<evidence type="ECO:0000259" key="1">
    <source>
        <dbReference type="Pfam" id="PF01569"/>
    </source>
</evidence>
<reference evidence="3" key="1">
    <citation type="journal article" date="2006" name="PLoS Biol.">
        <title>Macronuclear genome sequence of the ciliate Tetrahymena thermophila, a model eukaryote.</title>
        <authorList>
            <person name="Eisen J.A."/>
            <person name="Coyne R.S."/>
            <person name="Wu M."/>
            <person name="Wu D."/>
            <person name="Thiagarajan M."/>
            <person name="Wortman J.R."/>
            <person name="Badger J.H."/>
            <person name="Ren Q."/>
            <person name="Amedeo P."/>
            <person name="Jones K.M."/>
            <person name="Tallon L.J."/>
            <person name="Delcher A.L."/>
            <person name="Salzberg S.L."/>
            <person name="Silva J.C."/>
            <person name="Haas B.J."/>
            <person name="Majoros W.H."/>
            <person name="Farzad M."/>
            <person name="Carlton J.M."/>
            <person name="Smith R.K. Jr."/>
            <person name="Garg J."/>
            <person name="Pearlman R.E."/>
            <person name="Karrer K.M."/>
            <person name="Sun L."/>
            <person name="Manning G."/>
            <person name="Elde N.C."/>
            <person name="Turkewitz A.P."/>
            <person name="Asai D.J."/>
            <person name="Wilkes D.E."/>
            <person name="Wang Y."/>
            <person name="Cai H."/>
            <person name="Collins K."/>
            <person name="Stewart B.A."/>
            <person name="Lee S.R."/>
            <person name="Wilamowska K."/>
            <person name="Weinberg Z."/>
            <person name="Ruzzo W.L."/>
            <person name="Wloga D."/>
            <person name="Gaertig J."/>
            <person name="Frankel J."/>
            <person name="Tsao C.-C."/>
            <person name="Gorovsky M.A."/>
            <person name="Keeling P.J."/>
            <person name="Waller R.F."/>
            <person name="Patron N.J."/>
            <person name="Cherry J.M."/>
            <person name="Stover N.A."/>
            <person name="Krieger C.J."/>
            <person name="del Toro C."/>
            <person name="Ryder H.F."/>
            <person name="Williamson S.C."/>
            <person name="Barbeau R.A."/>
            <person name="Hamilton E.P."/>
            <person name="Orias E."/>
        </authorList>
    </citation>
    <scope>NUCLEOTIDE SEQUENCE [LARGE SCALE GENOMIC DNA]</scope>
    <source>
        <strain evidence="3">SB210</strain>
    </source>
</reference>
<gene>
    <name evidence="2" type="ORF">TTHERM_00727780</name>
</gene>
<dbReference type="GeneID" id="7829377"/>
<organism evidence="2 3">
    <name type="scientific">Tetrahymena thermophila (strain SB210)</name>
    <dbReference type="NCBI Taxonomy" id="312017"/>
    <lineage>
        <taxon>Eukaryota</taxon>
        <taxon>Sar</taxon>
        <taxon>Alveolata</taxon>
        <taxon>Ciliophora</taxon>
        <taxon>Intramacronucleata</taxon>
        <taxon>Oligohymenophorea</taxon>
        <taxon>Hymenostomatida</taxon>
        <taxon>Tetrahymenina</taxon>
        <taxon>Tetrahymenidae</taxon>
        <taxon>Tetrahymena</taxon>
    </lineage>
</organism>
<dbReference type="EMBL" id="GG662537">
    <property type="protein sequence ID" value="EAS02418.2"/>
    <property type="molecule type" value="Genomic_DNA"/>
</dbReference>
<dbReference type="InParanoid" id="I7LWN5"/>
<feature type="domain" description="Phosphatidic acid phosphatase type 2/haloperoxidase" evidence="1">
    <location>
        <begin position="2"/>
        <end position="60"/>
    </location>
</feature>
<dbReference type="AlphaFoldDB" id="I7LWN5"/>
<keyword evidence="3" id="KW-1185">Reference proteome</keyword>
<dbReference type="SUPFAM" id="SSF48317">
    <property type="entry name" value="Acid phosphatase/Vanadium-dependent haloperoxidase"/>
    <property type="match status" value="1"/>
</dbReference>
<dbReference type="Proteomes" id="UP000009168">
    <property type="component" value="Unassembled WGS sequence"/>
</dbReference>
<proteinExistence type="predicted"/>
<dbReference type="OrthoDB" id="307394at2759"/>
<dbReference type="RefSeq" id="XP_001022663.2">
    <property type="nucleotide sequence ID" value="XM_001022663.2"/>
</dbReference>
<dbReference type="eggNOG" id="ENOG502R2T7">
    <property type="taxonomic scope" value="Eukaryota"/>
</dbReference>
<protein>
    <submittedName>
        <fullName evidence="2">PAP2 superfamily protein</fullName>
    </submittedName>
</protein>
<sequence length="150" mass="17608">MSSFIMSLLKIWYHEPRPYFIYTDLISIGCEQEFAKPSGHTLGSTVFYYLVFDSLINRKFFIVSKQSEKSQEIMNLPKLYQQKLNSNNPQNSQQIIDEEKNIKQTINDGNCTLIVGNEIQQNNARCSFLWLSYYCLGLRYNISYTLQMET</sequence>
<accession>I7LWN5</accession>
<evidence type="ECO:0000313" key="2">
    <source>
        <dbReference type="EMBL" id="EAS02418.2"/>
    </source>
</evidence>